<feature type="transmembrane region" description="Helical" evidence="1">
    <location>
        <begin position="36"/>
        <end position="55"/>
    </location>
</feature>
<dbReference type="AlphaFoldDB" id="A0A239Z8T7"/>
<keyword evidence="1" id="KW-0472">Membrane</keyword>
<organism evidence="2 3">
    <name type="scientific">Corynebacterium imitans</name>
    <dbReference type="NCBI Taxonomy" id="156978"/>
    <lineage>
        <taxon>Bacteria</taxon>
        <taxon>Bacillati</taxon>
        <taxon>Actinomycetota</taxon>
        <taxon>Actinomycetes</taxon>
        <taxon>Mycobacteriales</taxon>
        <taxon>Corynebacteriaceae</taxon>
        <taxon>Corynebacterium</taxon>
    </lineage>
</organism>
<gene>
    <name evidence="2" type="ORF">SAMEA4535761_01067</name>
</gene>
<name>A0A239Z8T7_9CORY</name>
<keyword evidence="1" id="KW-0812">Transmembrane</keyword>
<feature type="transmembrane region" description="Helical" evidence="1">
    <location>
        <begin position="61"/>
        <end position="83"/>
    </location>
</feature>
<proteinExistence type="predicted"/>
<evidence type="ECO:0000313" key="3">
    <source>
        <dbReference type="Proteomes" id="UP000215374"/>
    </source>
</evidence>
<reference evidence="2 3" key="1">
    <citation type="submission" date="2017-06" db="EMBL/GenBank/DDBJ databases">
        <authorList>
            <consortium name="Pathogen Informatics"/>
        </authorList>
    </citation>
    <scope>NUCLEOTIDE SEQUENCE [LARGE SCALE GENOMIC DNA]</scope>
    <source>
        <strain evidence="2 3">NCTC13015</strain>
    </source>
</reference>
<sequence length="154" mass="16245">MSTSTPDPSNAQPDLEVRDTEEFLDQRLPITRALKIAAGALVALTLISLMAWGAARELPGIWGVLMGVAIGGGFVLATAATVLATSNSTPSMTMAVVLGGWLVKMVVLILLFVWLRGFDFYDNTAFAVTTLAALVVALTAEAWGVITSRTAYLS</sequence>
<accession>A0A239Z8T7</accession>
<dbReference type="Proteomes" id="UP000215374">
    <property type="component" value="Chromosome 1"/>
</dbReference>
<evidence type="ECO:0000256" key="1">
    <source>
        <dbReference type="SAM" id="Phobius"/>
    </source>
</evidence>
<keyword evidence="1" id="KW-1133">Transmembrane helix</keyword>
<feature type="transmembrane region" description="Helical" evidence="1">
    <location>
        <begin position="95"/>
        <end position="114"/>
    </location>
</feature>
<protein>
    <submittedName>
        <fullName evidence="2">Integral membrane protein</fullName>
    </submittedName>
</protein>
<evidence type="ECO:0000313" key="2">
    <source>
        <dbReference type="EMBL" id="SNV67300.1"/>
    </source>
</evidence>
<feature type="transmembrane region" description="Helical" evidence="1">
    <location>
        <begin position="126"/>
        <end position="146"/>
    </location>
</feature>
<dbReference type="EMBL" id="LT906467">
    <property type="protein sequence ID" value="SNV67300.1"/>
    <property type="molecule type" value="Genomic_DNA"/>
</dbReference>